<sequence>MAAVLPDDLLHMICGCLAEQKDFRSLYQCARSGKQLAVPALACLYRRFFAGDMQQFKNDPTFRKSGTSRFDGPATTSSIALFLTQHTPMLEKLKGNLNKEILDRCLPLMPHLQRLRVYEGHELAGTEQLIRKHCPEFIKIGFYGWSGANADMECASFLSGIRPQTLQSFQVFGTTAIGAESFPALNLHSDTLKTLKVVAIGPNEMQHLSKFKDCTNIEKLKISENHRGTQDLEHRQNDVFEEMVEWLCQCKALITVSLVNFISGPALLTPFLRTHDTKLTSLELDHVQLSESSKFHSALSLQKQLKSLSMGGEESESVRDNDALVESLSKLVQLTNLRLTQVSASFTEHHIRTLAQNLPNLETFETWGFHITNGIWPDIAKLARLKTLDLNADTRFTTNGILDFVYSLGSGNHGFTLNVMMQDTDHDIPEMEQEMIRTALASQLEGKFFFLLVRGPEEDGQYSSEDSD</sequence>
<gene>
    <name evidence="1" type="ORF">OHK93_004182</name>
</gene>
<dbReference type="SUPFAM" id="SSF52047">
    <property type="entry name" value="RNI-like"/>
    <property type="match status" value="1"/>
</dbReference>
<dbReference type="Gene3D" id="3.80.10.10">
    <property type="entry name" value="Ribonuclease Inhibitor"/>
    <property type="match status" value="1"/>
</dbReference>
<dbReference type="EMBL" id="JAPUFD010000002">
    <property type="protein sequence ID" value="MDI1485993.1"/>
    <property type="molecule type" value="Genomic_DNA"/>
</dbReference>
<dbReference type="InterPro" id="IPR032675">
    <property type="entry name" value="LRR_dom_sf"/>
</dbReference>
<dbReference type="Proteomes" id="UP001161017">
    <property type="component" value="Unassembled WGS sequence"/>
</dbReference>
<keyword evidence="2" id="KW-1185">Reference proteome</keyword>
<reference evidence="1" key="1">
    <citation type="journal article" date="2023" name="Genome Biol. Evol.">
        <title>First Whole Genome Sequence and Flow Cytometry Genome Size Data for the Lichen-Forming Fungus Ramalina farinacea (Ascomycota).</title>
        <authorList>
            <person name="Llewellyn T."/>
            <person name="Mian S."/>
            <person name="Hill R."/>
            <person name="Leitch I.J."/>
            <person name="Gaya E."/>
        </authorList>
    </citation>
    <scope>NUCLEOTIDE SEQUENCE</scope>
    <source>
        <strain evidence="1">LIQ254RAFAR</strain>
    </source>
</reference>
<comment type="caution">
    <text evidence="1">The sequence shown here is derived from an EMBL/GenBank/DDBJ whole genome shotgun (WGS) entry which is preliminary data.</text>
</comment>
<evidence type="ECO:0000313" key="1">
    <source>
        <dbReference type="EMBL" id="MDI1485993.1"/>
    </source>
</evidence>
<evidence type="ECO:0000313" key="2">
    <source>
        <dbReference type="Proteomes" id="UP001161017"/>
    </source>
</evidence>
<proteinExistence type="predicted"/>
<organism evidence="1 2">
    <name type="scientific">Ramalina farinacea</name>
    <dbReference type="NCBI Taxonomy" id="258253"/>
    <lineage>
        <taxon>Eukaryota</taxon>
        <taxon>Fungi</taxon>
        <taxon>Dikarya</taxon>
        <taxon>Ascomycota</taxon>
        <taxon>Pezizomycotina</taxon>
        <taxon>Lecanoromycetes</taxon>
        <taxon>OSLEUM clade</taxon>
        <taxon>Lecanoromycetidae</taxon>
        <taxon>Lecanorales</taxon>
        <taxon>Lecanorineae</taxon>
        <taxon>Ramalinaceae</taxon>
        <taxon>Ramalina</taxon>
    </lineage>
</organism>
<accession>A0AA43QJT3</accession>
<name>A0AA43QJT3_9LECA</name>
<dbReference type="AlphaFoldDB" id="A0AA43QJT3"/>
<protein>
    <submittedName>
        <fullName evidence="1">Uncharacterized protein</fullName>
    </submittedName>
</protein>